<feature type="compositionally biased region" description="Polar residues" evidence="1">
    <location>
        <begin position="1"/>
        <end position="10"/>
    </location>
</feature>
<evidence type="ECO:0000313" key="3">
    <source>
        <dbReference type="EMBL" id="GIF06583.1"/>
    </source>
</evidence>
<gene>
    <name evidence="3" type="ORF">Asi03nite_41210</name>
</gene>
<sequence>MLLQENPSAQSHRRTGSGADDQAMTTSGRLRGTPPRPTAFAPGRAYPPITWTSPSLGRSVADGLGGISKAMVAAVLTVGALVAAGIVAALLITTVVQAFGIDLASRY</sequence>
<feature type="region of interest" description="Disordered" evidence="1">
    <location>
        <begin position="1"/>
        <end position="46"/>
    </location>
</feature>
<dbReference type="RefSeq" id="WP_203682019.1">
    <property type="nucleotide sequence ID" value="NZ_BOMW01000037.1"/>
</dbReference>
<proteinExistence type="predicted"/>
<keyword evidence="2" id="KW-0472">Membrane</keyword>
<dbReference type="Proteomes" id="UP000629619">
    <property type="component" value="Unassembled WGS sequence"/>
</dbReference>
<feature type="transmembrane region" description="Helical" evidence="2">
    <location>
        <begin position="70"/>
        <end position="96"/>
    </location>
</feature>
<reference evidence="3" key="1">
    <citation type="submission" date="2021-01" db="EMBL/GenBank/DDBJ databases">
        <title>Whole genome shotgun sequence of Actinoplanes siamensis NBRC 109076.</title>
        <authorList>
            <person name="Komaki H."/>
            <person name="Tamura T."/>
        </authorList>
    </citation>
    <scope>NUCLEOTIDE SEQUENCE</scope>
    <source>
        <strain evidence="3">NBRC 109076</strain>
    </source>
</reference>
<organism evidence="3 4">
    <name type="scientific">Actinoplanes siamensis</name>
    <dbReference type="NCBI Taxonomy" id="1223317"/>
    <lineage>
        <taxon>Bacteria</taxon>
        <taxon>Bacillati</taxon>
        <taxon>Actinomycetota</taxon>
        <taxon>Actinomycetes</taxon>
        <taxon>Micromonosporales</taxon>
        <taxon>Micromonosporaceae</taxon>
        <taxon>Actinoplanes</taxon>
    </lineage>
</organism>
<evidence type="ECO:0000256" key="1">
    <source>
        <dbReference type="SAM" id="MobiDB-lite"/>
    </source>
</evidence>
<keyword evidence="2" id="KW-0812">Transmembrane</keyword>
<dbReference type="EMBL" id="BOMW01000037">
    <property type="protein sequence ID" value="GIF06583.1"/>
    <property type="molecule type" value="Genomic_DNA"/>
</dbReference>
<keyword evidence="2" id="KW-1133">Transmembrane helix</keyword>
<accession>A0A919N8S1</accession>
<comment type="caution">
    <text evidence="3">The sequence shown here is derived from an EMBL/GenBank/DDBJ whole genome shotgun (WGS) entry which is preliminary data.</text>
</comment>
<name>A0A919N8S1_9ACTN</name>
<protein>
    <submittedName>
        <fullName evidence="3">Uncharacterized protein</fullName>
    </submittedName>
</protein>
<dbReference type="AlphaFoldDB" id="A0A919N8S1"/>
<evidence type="ECO:0000256" key="2">
    <source>
        <dbReference type="SAM" id="Phobius"/>
    </source>
</evidence>
<keyword evidence="4" id="KW-1185">Reference proteome</keyword>
<evidence type="ECO:0000313" key="4">
    <source>
        <dbReference type="Proteomes" id="UP000629619"/>
    </source>
</evidence>